<dbReference type="RefSeq" id="WP_377318908.1">
    <property type="nucleotide sequence ID" value="NZ_JBHSNF010000001.1"/>
</dbReference>
<name>A0ABW0QKZ5_9GAMM</name>
<dbReference type="InterPro" id="IPR000182">
    <property type="entry name" value="GNAT_dom"/>
</dbReference>
<dbReference type="InterPro" id="IPR051531">
    <property type="entry name" value="N-acetyltransferase"/>
</dbReference>
<comment type="caution">
    <text evidence="2">The sequence shown here is derived from an EMBL/GenBank/DDBJ whole genome shotgun (WGS) entry which is preliminary data.</text>
</comment>
<dbReference type="EMBL" id="JBHSNF010000001">
    <property type="protein sequence ID" value="MFC5525636.1"/>
    <property type="molecule type" value="Genomic_DNA"/>
</dbReference>
<dbReference type="PANTHER" id="PTHR43792:SF1">
    <property type="entry name" value="N-ACETYLTRANSFERASE DOMAIN-CONTAINING PROTEIN"/>
    <property type="match status" value="1"/>
</dbReference>
<dbReference type="Gene3D" id="3.40.630.30">
    <property type="match status" value="1"/>
</dbReference>
<evidence type="ECO:0000259" key="1">
    <source>
        <dbReference type="Pfam" id="PF13302"/>
    </source>
</evidence>
<reference evidence="3" key="1">
    <citation type="journal article" date="2019" name="Int. J. Syst. Evol. Microbiol.">
        <title>The Global Catalogue of Microorganisms (GCM) 10K type strain sequencing project: providing services to taxonomists for standard genome sequencing and annotation.</title>
        <authorList>
            <consortium name="The Broad Institute Genomics Platform"/>
            <consortium name="The Broad Institute Genome Sequencing Center for Infectious Disease"/>
            <person name="Wu L."/>
            <person name="Ma J."/>
        </authorList>
    </citation>
    <scope>NUCLEOTIDE SEQUENCE [LARGE SCALE GENOMIC DNA]</scope>
    <source>
        <strain evidence="3">CGMCC 1.16619</strain>
    </source>
</reference>
<dbReference type="PANTHER" id="PTHR43792">
    <property type="entry name" value="GNAT FAMILY, PUTATIVE (AFU_ORTHOLOGUE AFUA_3G00765)-RELATED-RELATED"/>
    <property type="match status" value="1"/>
</dbReference>
<keyword evidence="2" id="KW-0808">Transferase</keyword>
<dbReference type="EC" id="2.3.-.-" evidence="2"/>
<sequence>MKSFSCETERLLLRPLAEGDEAFFHAIYTDPEIMRFIGTPLTETQAAGRFRKIVRRQLEATAEGKYLVILVRETHKAIGICGTSDYDAKTGALEVGLVLTHEGRKQGFAREALAALVENVFLASRIQELCVRFSPENVAAQKLASSVGFLPCTSVPSDGRDSSRCYWSAQRQPQCPTRSFQ</sequence>
<feature type="domain" description="N-acetyltransferase" evidence="1">
    <location>
        <begin position="10"/>
        <end position="149"/>
    </location>
</feature>
<dbReference type="SUPFAM" id="SSF55729">
    <property type="entry name" value="Acyl-CoA N-acyltransferases (Nat)"/>
    <property type="match status" value="1"/>
</dbReference>
<keyword evidence="3" id="KW-1185">Reference proteome</keyword>
<protein>
    <submittedName>
        <fullName evidence="2">GNAT family N-acetyltransferase</fullName>
        <ecNumber evidence="2">2.3.-.-</ecNumber>
    </submittedName>
</protein>
<organism evidence="2 3">
    <name type="scientific">Rhodanobacter ginsengisoli</name>
    <dbReference type="NCBI Taxonomy" id="418646"/>
    <lineage>
        <taxon>Bacteria</taxon>
        <taxon>Pseudomonadati</taxon>
        <taxon>Pseudomonadota</taxon>
        <taxon>Gammaproteobacteria</taxon>
        <taxon>Lysobacterales</taxon>
        <taxon>Rhodanobacteraceae</taxon>
        <taxon>Rhodanobacter</taxon>
    </lineage>
</organism>
<keyword evidence="2" id="KW-0012">Acyltransferase</keyword>
<dbReference type="InterPro" id="IPR016181">
    <property type="entry name" value="Acyl_CoA_acyltransferase"/>
</dbReference>
<gene>
    <name evidence="2" type="ORF">ACFPPA_07750</name>
</gene>
<dbReference type="Pfam" id="PF13302">
    <property type="entry name" value="Acetyltransf_3"/>
    <property type="match status" value="1"/>
</dbReference>
<dbReference type="Proteomes" id="UP001596114">
    <property type="component" value="Unassembled WGS sequence"/>
</dbReference>
<proteinExistence type="predicted"/>
<dbReference type="GO" id="GO:0016746">
    <property type="term" value="F:acyltransferase activity"/>
    <property type="evidence" value="ECO:0007669"/>
    <property type="project" value="UniProtKB-KW"/>
</dbReference>
<evidence type="ECO:0000313" key="3">
    <source>
        <dbReference type="Proteomes" id="UP001596114"/>
    </source>
</evidence>
<evidence type="ECO:0000313" key="2">
    <source>
        <dbReference type="EMBL" id="MFC5525636.1"/>
    </source>
</evidence>
<accession>A0ABW0QKZ5</accession>